<sequence>MTPKTFYGKRAGSYLFFCAFFFLLSTAVEAQQKVKISSPKFTDLVISHYNKQLRKGLDVYGPDSTAFWMASLDTYTGLYPEDDTRPAHIPQRAYLNRHVDAPKGATLYWDQPAIVTAYALSKKTKDPWYREKAVAYTKDFLERCVAFNGIFLWGNHYYYDAFRDSAMWFGGDPKVVDMATENGHYHEARPIIPAWETFWQVAPEVTEKEIRVSTQAHLVDSLTGDFNRHADGQKQHAFIEAGGTLIYSLSWLYTKTQDTTLLRQADRIATFSYNHRDSTTALLSNDANSQRWDRYTATTETGLWVGCLLQAAQMANEKYREKWISMADKILSTWLSYAYDADQQQFYGMLDIKTGEPIFREEGDDYPYKPTNYSSVWEPLFPTHNYPVTLAESCLTLYELTGKELYREGCERWINVIKRSLPARQSRGDGAYAEHYGRVIFFLLECADRLNNPEYKALARQVAQEATQVLFAFDMFRSHPGEYRYDATDGVGILSLALLWLEDGKKPDMMGLYF</sequence>
<dbReference type="InterPro" id="IPR010702">
    <property type="entry name" value="Pectate_lyase_2"/>
</dbReference>
<dbReference type="EMBL" id="CP120682">
    <property type="protein sequence ID" value="WKN37487.1"/>
    <property type="molecule type" value="Genomic_DNA"/>
</dbReference>
<evidence type="ECO:0000313" key="2">
    <source>
        <dbReference type="EMBL" id="WKN37487.1"/>
    </source>
</evidence>
<feature type="chain" id="PRO_5041420234" evidence="1">
    <location>
        <begin position="31"/>
        <end position="514"/>
    </location>
</feature>
<feature type="signal peptide" evidence="1">
    <location>
        <begin position="1"/>
        <end position="30"/>
    </location>
</feature>
<reference evidence="2" key="1">
    <citation type="journal article" date="2023" name="Comput. Struct. Biotechnol. J.">
        <title>Discovery of a novel marine Bacteroidetes with a rich repertoire of carbohydrate-active enzymes.</title>
        <authorList>
            <person name="Chen B."/>
            <person name="Liu G."/>
            <person name="Chen Q."/>
            <person name="Wang H."/>
            <person name="Liu L."/>
            <person name="Tang K."/>
        </authorList>
    </citation>
    <scope>NUCLEOTIDE SEQUENCE</scope>
    <source>
        <strain evidence="2">TK19036</strain>
    </source>
</reference>
<organism evidence="2">
    <name type="scientific">Roseihalotalea indica</name>
    <dbReference type="NCBI Taxonomy" id="2867963"/>
    <lineage>
        <taxon>Bacteria</taxon>
        <taxon>Pseudomonadati</taxon>
        <taxon>Bacteroidota</taxon>
        <taxon>Cytophagia</taxon>
        <taxon>Cytophagales</taxon>
        <taxon>Catalimonadaceae</taxon>
        <taxon>Roseihalotalea</taxon>
    </lineage>
</organism>
<keyword evidence="1" id="KW-0732">Signal</keyword>
<dbReference type="GO" id="GO:0045490">
    <property type="term" value="P:pectin catabolic process"/>
    <property type="evidence" value="ECO:0007669"/>
    <property type="project" value="InterPro"/>
</dbReference>
<dbReference type="Pfam" id="PF06917">
    <property type="entry name" value="Pectate_lyase_2"/>
    <property type="match status" value="1"/>
</dbReference>
<gene>
    <name evidence="2" type="ORF">K4G66_02035</name>
</gene>
<evidence type="ECO:0000256" key="1">
    <source>
        <dbReference type="SAM" id="SignalP"/>
    </source>
</evidence>
<dbReference type="InterPro" id="IPR008928">
    <property type="entry name" value="6-hairpin_glycosidase_sf"/>
</dbReference>
<proteinExistence type="predicted"/>
<accession>A0AA49GNB1</accession>
<reference evidence="2" key="2">
    <citation type="journal article" date="2024" name="Antonie Van Leeuwenhoek">
        <title>Roseihalotalea indica gen. nov., sp. nov., a halophilic Bacteroidetes from mesopelagic Southwest Indian Ocean with higher carbohydrate metabolic potential.</title>
        <authorList>
            <person name="Chen B."/>
            <person name="Zhang M."/>
            <person name="Lin D."/>
            <person name="Ye J."/>
            <person name="Tang K."/>
        </authorList>
    </citation>
    <scope>NUCLEOTIDE SEQUENCE</scope>
    <source>
        <strain evidence="2">TK19036</strain>
    </source>
</reference>
<dbReference type="SUPFAM" id="SSF48208">
    <property type="entry name" value="Six-hairpin glycosidases"/>
    <property type="match status" value="2"/>
</dbReference>
<protein>
    <submittedName>
        <fullName evidence="2">Uncharacterized protein</fullName>
    </submittedName>
</protein>
<name>A0AA49GNB1_9BACT</name>
<dbReference type="GO" id="GO:0042597">
    <property type="term" value="C:periplasmic space"/>
    <property type="evidence" value="ECO:0007669"/>
    <property type="project" value="InterPro"/>
</dbReference>
<dbReference type="GO" id="GO:0016837">
    <property type="term" value="F:carbon-oxygen lyase activity, acting on polysaccharides"/>
    <property type="evidence" value="ECO:0007669"/>
    <property type="project" value="InterPro"/>
</dbReference>
<dbReference type="Gene3D" id="1.50.10.20">
    <property type="match status" value="2"/>
</dbReference>
<dbReference type="AlphaFoldDB" id="A0AA49GNB1"/>